<dbReference type="EMBL" id="JADBEO010000062">
    <property type="protein sequence ID" value="MDR4308649.1"/>
    <property type="molecule type" value="Genomic_DNA"/>
</dbReference>
<accession>A0ABU1DKM6</accession>
<evidence type="ECO:0008006" key="3">
    <source>
        <dbReference type="Google" id="ProtNLM"/>
    </source>
</evidence>
<evidence type="ECO:0000313" key="2">
    <source>
        <dbReference type="Proteomes" id="UP001181622"/>
    </source>
</evidence>
<dbReference type="Gene3D" id="2.120.10.30">
    <property type="entry name" value="TolB, C-terminal domain"/>
    <property type="match status" value="1"/>
</dbReference>
<keyword evidence="2" id="KW-1185">Reference proteome</keyword>
<dbReference type="InterPro" id="IPR011042">
    <property type="entry name" value="6-blade_b-propeller_TolB-like"/>
</dbReference>
<dbReference type="Proteomes" id="UP001181622">
    <property type="component" value="Unassembled WGS sequence"/>
</dbReference>
<evidence type="ECO:0000313" key="1">
    <source>
        <dbReference type="EMBL" id="MDR4308649.1"/>
    </source>
</evidence>
<comment type="caution">
    <text evidence="1">The sequence shown here is derived from an EMBL/GenBank/DDBJ whole genome shotgun (WGS) entry which is preliminary data.</text>
</comment>
<gene>
    <name evidence="1" type="ORF">IHQ68_18670</name>
</gene>
<organism evidence="1 2">
    <name type="scientific">Chelatococcus sambhunathii</name>
    <dbReference type="NCBI Taxonomy" id="363953"/>
    <lineage>
        <taxon>Bacteria</taxon>
        <taxon>Pseudomonadati</taxon>
        <taxon>Pseudomonadota</taxon>
        <taxon>Alphaproteobacteria</taxon>
        <taxon>Hyphomicrobiales</taxon>
        <taxon>Chelatococcaceae</taxon>
        <taxon>Chelatococcus</taxon>
    </lineage>
</organism>
<dbReference type="SUPFAM" id="SSF101898">
    <property type="entry name" value="NHL repeat"/>
    <property type="match status" value="1"/>
</dbReference>
<protein>
    <recommendedName>
        <fullName evidence="3">SMP-30/Gluconolaconase/LRE-like region</fullName>
    </recommendedName>
</protein>
<reference evidence="1" key="1">
    <citation type="submission" date="2020-10" db="EMBL/GenBank/DDBJ databases">
        <authorList>
            <person name="Abbas A."/>
            <person name="Razzaq R."/>
            <person name="Waqas M."/>
            <person name="Abbas N."/>
            <person name="Nielsen T.K."/>
            <person name="Hansen L.H."/>
            <person name="Hussain S."/>
            <person name="Shahid M."/>
        </authorList>
    </citation>
    <scope>NUCLEOTIDE SEQUENCE</scope>
    <source>
        <strain evidence="1">S14</strain>
    </source>
</reference>
<proteinExistence type="predicted"/>
<name>A0ABU1DKM6_9HYPH</name>
<sequence>MVSGGAVSAASVEKVWELDGLKQPESALYDPSGDVIYVSEVGGDMRAKDGDGRITKVSTDGKILQSGWASGGLNAPKGLGISGGKLYVADIDELVEIDLATGKVGQRYKVDGAVFLNDVTTDGAGRVYVSDTATNTISVLQDGQVKTWLKNDRLNGPNGLAVEGDVMVVGSFGKPPANGQESVPGFLVEAPLSGDSTRTLGDGSPVGAIDGLAPIGNGKYLATDYLKGGLLRIDAGGSFETLAPLPPGTADLSWDAAKEIAYVPQNKEGKLTAFRVP</sequence>